<dbReference type="InterPro" id="IPR047057">
    <property type="entry name" value="MerR_fam"/>
</dbReference>
<dbReference type="Gene3D" id="1.10.1660.10">
    <property type="match status" value="1"/>
</dbReference>
<evidence type="ECO:0000259" key="2">
    <source>
        <dbReference type="PROSITE" id="PS50937"/>
    </source>
</evidence>
<dbReference type="InterPro" id="IPR009061">
    <property type="entry name" value="DNA-bd_dom_put_sf"/>
</dbReference>
<evidence type="ECO:0000256" key="1">
    <source>
        <dbReference type="ARBA" id="ARBA00023125"/>
    </source>
</evidence>
<evidence type="ECO:0000313" key="3">
    <source>
        <dbReference type="EMBL" id="MDP9821403.1"/>
    </source>
</evidence>
<dbReference type="PROSITE" id="PS50937">
    <property type="entry name" value="HTH_MERR_2"/>
    <property type="match status" value="1"/>
</dbReference>
<protein>
    <submittedName>
        <fullName evidence="3">DNA-binding transcriptional MerR regulator</fullName>
    </submittedName>
</protein>
<dbReference type="SMART" id="SM00422">
    <property type="entry name" value="HTH_MERR"/>
    <property type="match status" value="1"/>
</dbReference>
<gene>
    <name evidence="3" type="ORF">J2S59_001212</name>
</gene>
<dbReference type="Pfam" id="PF13411">
    <property type="entry name" value="MerR_1"/>
    <property type="match status" value="1"/>
</dbReference>
<keyword evidence="1 3" id="KW-0238">DNA-binding</keyword>
<dbReference type="EMBL" id="JAUSQM010000001">
    <property type="protein sequence ID" value="MDP9821403.1"/>
    <property type="molecule type" value="Genomic_DNA"/>
</dbReference>
<dbReference type="GO" id="GO:0003677">
    <property type="term" value="F:DNA binding"/>
    <property type="evidence" value="ECO:0007669"/>
    <property type="project" value="UniProtKB-KW"/>
</dbReference>
<dbReference type="InterPro" id="IPR000551">
    <property type="entry name" value="MerR-type_HTH_dom"/>
</dbReference>
<sequence length="250" mass="27826">MSSQSPAPQDADERELLTLEELTERAATSVRNVRFYTSKGLLPAPIRRGRSGYYTADHLARLEMIRELQVHGFTLAAIEKYLARLPEDATPETIALHRTLLAPWMPDLPETVSREELDRRAGRTLSDEDLDTLGAFGIVSRTDDGQFQVATAHLSVGVSILELGMPLEAALVSHEIFQKYGRAMAEELTENFRTRAWPAYKAAYAEGGVPPEQLQQIIERLKPVTVQALVAAFEGAVDELKRETIAKRAQ</sequence>
<dbReference type="PANTHER" id="PTHR30204">
    <property type="entry name" value="REDOX-CYCLING DRUG-SENSING TRANSCRIPTIONAL ACTIVATOR SOXR"/>
    <property type="match status" value="1"/>
</dbReference>
<feature type="domain" description="HTH merR-type" evidence="2">
    <location>
        <begin position="16"/>
        <end position="84"/>
    </location>
</feature>
<reference evidence="3 4" key="1">
    <citation type="submission" date="2023-07" db="EMBL/GenBank/DDBJ databases">
        <title>Sequencing the genomes of 1000 actinobacteria strains.</title>
        <authorList>
            <person name="Klenk H.-P."/>
        </authorList>
    </citation>
    <scope>NUCLEOTIDE SEQUENCE [LARGE SCALE GENOMIC DNA]</scope>
    <source>
        <strain evidence="3 4">GD13</strain>
    </source>
</reference>
<proteinExistence type="predicted"/>
<dbReference type="PANTHER" id="PTHR30204:SF93">
    <property type="entry name" value="HTH MERR-TYPE DOMAIN-CONTAINING PROTEIN"/>
    <property type="match status" value="1"/>
</dbReference>
<dbReference type="SUPFAM" id="SSF46955">
    <property type="entry name" value="Putative DNA-binding domain"/>
    <property type="match status" value="1"/>
</dbReference>
<evidence type="ECO:0000313" key="4">
    <source>
        <dbReference type="Proteomes" id="UP001240447"/>
    </source>
</evidence>
<comment type="caution">
    <text evidence="3">The sequence shown here is derived from an EMBL/GenBank/DDBJ whole genome shotgun (WGS) entry which is preliminary data.</text>
</comment>
<name>A0ABT9NLY4_9ACTN</name>
<dbReference type="Proteomes" id="UP001240447">
    <property type="component" value="Unassembled WGS sequence"/>
</dbReference>
<keyword evidence="4" id="KW-1185">Reference proteome</keyword>
<accession>A0ABT9NLY4</accession>
<organism evidence="3 4">
    <name type="scientific">Nocardioides massiliensis</name>
    <dbReference type="NCBI Taxonomy" id="1325935"/>
    <lineage>
        <taxon>Bacteria</taxon>
        <taxon>Bacillati</taxon>
        <taxon>Actinomycetota</taxon>
        <taxon>Actinomycetes</taxon>
        <taxon>Propionibacteriales</taxon>
        <taxon>Nocardioidaceae</taxon>
        <taxon>Nocardioides</taxon>
    </lineage>
</organism>
<dbReference type="RefSeq" id="WP_068123523.1">
    <property type="nucleotide sequence ID" value="NZ_CCXJ01000659.1"/>
</dbReference>